<sequence>MKYTAQQIAHRASQLHVSDYLVDYVSKEPAQKMQEEEAEIWVGAKEAANPVWAHDRGFTAILSIFDKGEVPRKLMWLEEEEDLQYYKSVFSLPENQDDNLEAWHILLRHLRPMLQFVAQCVERGHKLLIHCDAGRSTSAAVYCAYLLTKKKVKVQESMARCRGIRQALDPTWSMTTGLQEMEDEMLRKKIDRLEKRLKKSAIVSLGF</sequence>
<dbReference type="GO" id="GO:0004722">
    <property type="term" value="F:protein serine/threonine phosphatase activity"/>
    <property type="evidence" value="ECO:0007669"/>
    <property type="project" value="UniProtKB-EC"/>
</dbReference>
<keyword evidence="3" id="KW-0904">Protein phosphatase</keyword>
<dbReference type="GO" id="GO:0004725">
    <property type="term" value="F:protein tyrosine phosphatase activity"/>
    <property type="evidence" value="ECO:0007669"/>
    <property type="project" value="TreeGrafter"/>
</dbReference>
<comment type="catalytic activity">
    <reaction evidence="4">
        <text>O-phospho-L-seryl-[protein] + H2O = L-seryl-[protein] + phosphate</text>
        <dbReference type="Rhea" id="RHEA:20629"/>
        <dbReference type="Rhea" id="RHEA-COMP:9863"/>
        <dbReference type="Rhea" id="RHEA-COMP:11604"/>
        <dbReference type="ChEBI" id="CHEBI:15377"/>
        <dbReference type="ChEBI" id="CHEBI:29999"/>
        <dbReference type="ChEBI" id="CHEBI:43474"/>
        <dbReference type="ChEBI" id="CHEBI:83421"/>
        <dbReference type="EC" id="3.1.3.16"/>
    </reaction>
</comment>
<reference evidence="7" key="1">
    <citation type="submission" date="2021-01" db="EMBL/GenBank/DDBJ databases">
        <authorList>
            <person name="Corre E."/>
            <person name="Pelletier E."/>
            <person name="Niang G."/>
            <person name="Scheremetjew M."/>
            <person name="Finn R."/>
            <person name="Kale V."/>
            <person name="Holt S."/>
            <person name="Cochrane G."/>
            <person name="Meng A."/>
            <person name="Brown T."/>
            <person name="Cohen L."/>
        </authorList>
    </citation>
    <scope>NUCLEOTIDE SEQUENCE</scope>
    <source>
        <strain evidence="7">CCMP3107</strain>
    </source>
</reference>
<evidence type="ECO:0000313" key="7">
    <source>
        <dbReference type="EMBL" id="CAE0636692.1"/>
    </source>
</evidence>
<dbReference type="InterPro" id="IPR020422">
    <property type="entry name" value="TYR_PHOSPHATASE_DUAL_dom"/>
</dbReference>
<organism evidence="7">
    <name type="scientific">Heterosigma akashiwo</name>
    <name type="common">Chromophytic alga</name>
    <name type="synonym">Heterosigma carterae</name>
    <dbReference type="NCBI Taxonomy" id="2829"/>
    <lineage>
        <taxon>Eukaryota</taxon>
        <taxon>Sar</taxon>
        <taxon>Stramenopiles</taxon>
        <taxon>Ochrophyta</taxon>
        <taxon>Raphidophyceae</taxon>
        <taxon>Chattonellales</taxon>
        <taxon>Chattonellaceae</taxon>
        <taxon>Heterosigma</taxon>
    </lineage>
</organism>
<comment type="similarity">
    <text evidence="1">Belongs to the protein-tyrosine phosphatase family. Non-receptor class dual specificity subfamily.</text>
</comment>
<dbReference type="Pfam" id="PF00782">
    <property type="entry name" value="DSPc"/>
    <property type="match status" value="1"/>
</dbReference>
<keyword evidence="2" id="KW-0378">Hydrolase</keyword>
<dbReference type="CDD" id="cd14498">
    <property type="entry name" value="DSP"/>
    <property type="match status" value="1"/>
</dbReference>
<dbReference type="InterPro" id="IPR000387">
    <property type="entry name" value="Tyr_Pase_dom"/>
</dbReference>
<evidence type="ECO:0000256" key="1">
    <source>
        <dbReference type="ARBA" id="ARBA00008601"/>
    </source>
</evidence>
<dbReference type="PANTHER" id="PTHR45948:SF2">
    <property type="entry name" value="DUAL SPECIFICITY PROTEIN PHOSPHATASE"/>
    <property type="match status" value="1"/>
</dbReference>
<evidence type="ECO:0000256" key="2">
    <source>
        <dbReference type="ARBA" id="ARBA00022801"/>
    </source>
</evidence>
<evidence type="ECO:0000256" key="3">
    <source>
        <dbReference type="ARBA" id="ARBA00022912"/>
    </source>
</evidence>
<gene>
    <name evidence="7" type="ORF">HAKA00212_LOCUS15458</name>
</gene>
<dbReference type="PROSITE" id="PS50056">
    <property type="entry name" value="TYR_PHOSPHATASE_2"/>
    <property type="match status" value="1"/>
</dbReference>
<dbReference type="GO" id="GO:0005829">
    <property type="term" value="C:cytosol"/>
    <property type="evidence" value="ECO:0007669"/>
    <property type="project" value="TreeGrafter"/>
</dbReference>
<evidence type="ECO:0000256" key="4">
    <source>
        <dbReference type="ARBA" id="ARBA00047761"/>
    </source>
</evidence>
<name>A0A7S4D9E8_HETAK</name>
<proteinExistence type="inferred from homology"/>
<feature type="domain" description="Tyrosine specific protein phosphatases" evidence="6">
    <location>
        <begin position="108"/>
        <end position="176"/>
    </location>
</feature>
<evidence type="ECO:0000259" key="6">
    <source>
        <dbReference type="PROSITE" id="PS50056"/>
    </source>
</evidence>
<comment type="catalytic activity">
    <reaction evidence="5">
        <text>O-phospho-L-threonyl-[protein] + H2O = L-threonyl-[protein] + phosphate</text>
        <dbReference type="Rhea" id="RHEA:47004"/>
        <dbReference type="Rhea" id="RHEA-COMP:11060"/>
        <dbReference type="Rhea" id="RHEA-COMP:11605"/>
        <dbReference type="ChEBI" id="CHEBI:15377"/>
        <dbReference type="ChEBI" id="CHEBI:30013"/>
        <dbReference type="ChEBI" id="CHEBI:43474"/>
        <dbReference type="ChEBI" id="CHEBI:61977"/>
        <dbReference type="EC" id="3.1.3.16"/>
    </reaction>
</comment>
<dbReference type="PANTHER" id="PTHR45948">
    <property type="entry name" value="DUAL SPECIFICITY PROTEIN PHOSPHATASE DDB_G0269404-RELATED"/>
    <property type="match status" value="1"/>
</dbReference>
<dbReference type="GO" id="GO:0007165">
    <property type="term" value="P:signal transduction"/>
    <property type="evidence" value="ECO:0007669"/>
    <property type="project" value="TreeGrafter"/>
</dbReference>
<dbReference type="SMART" id="SM00195">
    <property type="entry name" value="DSPc"/>
    <property type="match status" value="1"/>
</dbReference>
<evidence type="ECO:0000256" key="5">
    <source>
        <dbReference type="ARBA" id="ARBA00048336"/>
    </source>
</evidence>
<dbReference type="SUPFAM" id="SSF52799">
    <property type="entry name" value="(Phosphotyrosine protein) phosphatases II"/>
    <property type="match status" value="1"/>
</dbReference>
<accession>A0A7S4D9E8</accession>
<dbReference type="Gene3D" id="3.90.190.10">
    <property type="entry name" value="Protein tyrosine phosphatase superfamily"/>
    <property type="match status" value="1"/>
</dbReference>
<dbReference type="EMBL" id="HBIU01033620">
    <property type="protein sequence ID" value="CAE0636692.1"/>
    <property type="molecule type" value="Transcribed_RNA"/>
</dbReference>
<dbReference type="InterPro" id="IPR000340">
    <property type="entry name" value="Dual-sp_phosphatase_cat-dom"/>
</dbReference>
<dbReference type="InterPro" id="IPR029021">
    <property type="entry name" value="Prot-tyrosine_phosphatase-like"/>
</dbReference>
<dbReference type="AlphaFoldDB" id="A0A7S4D9E8"/>
<protein>
    <recommendedName>
        <fullName evidence="6">Tyrosine specific protein phosphatases domain-containing protein</fullName>
    </recommendedName>
</protein>